<dbReference type="AlphaFoldDB" id="A0A1C6IY13"/>
<accession>A0A1C6IY13</accession>
<reference evidence="3" key="1">
    <citation type="submission" date="2015-09" db="EMBL/GenBank/DDBJ databases">
        <authorList>
            <consortium name="Pathogen Informatics"/>
        </authorList>
    </citation>
    <scope>NUCLEOTIDE SEQUENCE</scope>
    <source>
        <strain evidence="3">2789STDY5834896</strain>
    </source>
</reference>
<evidence type="ECO:0008006" key="4">
    <source>
        <dbReference type="Google" id="ProtNLM"/>
    </source>
</evidence>
<feature type="compositionally biased region" description="Low complexity" evidence="1">
    <location>
        <begin position="145"/>
        <end position="175"/>
    </location>
</feature>
<feature type="region of interest" description="Disordered" evidence="1">
    <location>
        <begin position="145"/>
        <end position="203"/>
    </location>
</feature>
<name>A0A1C6IY13_9FIRM</name>
<organism evidence="3">
    <name type="scientific">uncultured Anaerotruncus sp</name>
    <dbReference type="NCBI Taxonomy" id="905011"/>
    <lineage>
        <taxon>Bacteria</taxon>
        <taxon>Bacillati</taxon>
        <taxon>Bacillota</taxon>
        <taxon>Clostridia</taxon>
        <taxon>Eubacteriales</taxon>
        <taxon>Oscillospiraceae</taxon>
        <taxon>Anaerotruncus</taxon>
        <taxon>environmental samples</taxon>
    </lineage>
</organism>
<proteinExistence type="predicted"/>
<evidence type="ECO:0000256" key="2">
    <source>
        <dbReference type="SAM" id="Phobius"/>
    </source>
</evidence>
<gene>
    <name evidence="3" type="ORF">SAMEA3545359_01767</name>
</gene>
<dbReference type="EMBL" id="FMHG01000001">
    <property type="protein sequence ID" value="SCJ74704.1"/>
    <property type="molecule type" value="Genomic_DNA"/>
</dbReference>
<keyword evidence="2" id="KW-0472">Membrane</keyword>
<keyword evidence="2" id="KW-1133">Transmembrane helix</keyword>
<keyword evidence="2" id="KW-0812">Transmembrane</keyword>
<sequence>MRENLDEQLRRAFAPIEAEEPMRQQAVRAVRAAAPAKHRRHKLRLAFGCLVLALVVLAGGGWYRYLDPSARVVVQADVPVELAVNRADRVIAVQADGSSELLTDLDLKGKEVGEACSLLYAALAERGQQPQVTVHCNDSQRRQQLQRRCGQGKASASQGSAAAQPQGSQSSAQQGREQSCISSGGCGQKTQIERRQGHAWQEE</sequence>
<evidence type="ECO:0000313" key="3">
    <source>
        <dbReference type="EMBL" id="SCJ74704.1"/>
    </source>
</evidence>
<feature type="compositionally biased region" description="Basic and acidic residues" evidence="1">
    <location>
        <begin position="191"/>
        <end position="203"/>
    </location>
</feature>
<evidence type="ECO:0000256" key="1">
    <source>
        <dbReference type="SAM" id="MobiDB-lite"/>
    </source>
</evidence>
<feature type="transmembrane region" description="Helical" evidence="2">
    <location>
        <begin position="45"/>
        <end position="65"/>
    </location>
</feature>
<protein>
    <recommendedName>
        <fullName evidence="4">RsgI N-terminal anti-sigma domain-containing protein</fullName>
    </recommendedName>
</protein>